<keyword evidence="2" id="KW-1185">Reference proteome</keyword>
<dbReference type="PATRIC" id="fig|1698272.3.peg.137"/>
<evidence type="ECO:0000313" key="1">
    <source>
        <dbReference type="EMBL" id="KXB00102.1"/>
    </source>
</evidence>
<comment type="caution">
    <text evidence="1">The sequence shown here is derived from an EMBL/GenBank/DDBJ whole genome shotgun (WGS) entry which is preliminary data.</text>
</comment>
<reference evidence="1 2" key="1">
    <citation type="journal article" date="2016" name="Sci. Rep.">
        <title>Metabolic traits of an uncultured archaeal lineage -MSBL1- from brine pools of the Red Sea.</title>
        <authorList>
            <person name="Mwirichia R."/>
            <person name="Alam I."/>
            <person name="Rashid M."/>
            <person name="Vinu M."/>
            <person name="Ba-Alawi W."/>
            <person name="Anthony Kamau A."/>
            <person name="Kamanda Ngugi D."/>
            <person name="Goker M."/>
            <person name="Klenk H.P."/>
            <person name="Bajic V."/>
            <person name="Stingl U."/>
        </authorList>
    </citation>
    <scope>NUCLEOTIDE SEQUENCE [LARGE SCALE GENOMIC DNA]</scope>
    <source>
        <strain evidence="1">SCGC-AAA261C02</strain>
    </source>
</reference>
<sequence>MNKGQASIEALLILAAVLIAVASLQVMGRNTNETVNARAAARDGVQSAITKLAIQYGVDIDISAHDMDGDNIIFYLTVQGNPPPDNNSIIEAAKDAAENQLEQVGAGDYEVTIIIDRRVAK</sequence>
<dbReference type="AlphaFoldDB" id="A0A133V0Z2"/>
<proteinExistence type="predicted"/>
<organism evidence="1 2">
    <name type="scientific">candidate division MSBL1 archaeon SCGC-AAA261C02</name>
    <dbReference type="NCBI Taxonomy" id="1698272"/>
    <lineage>
        <taxon>Archaea</taxon>
        <taxon>Methanobacteriati</taxon>
        <taxon>Methanobacteriota</taxon>
        <taxon>candidate division MSBL1</taxon>
    </lineage>
</organism>
<dbReference type="Proteomes" id="UP000070520">
    <property type="component" value="Unassembled WGS sequence"/>
</dbReference>
<gene>
    <name evidence="1" type="ORF">AKJ42_01655</name>
</gene>
<protein>
    <recommendedName>
        <fullName evidence="3">Class III signal peptide-containing protein</fullName>
    </recommendedName>
</protein>
<evidence type="ECO:0008006" key="3">
    <source>
        <dbReference type="Google" id="ProtNLM"/>
    </source>
</evidence>
<name>A0A133V0Z2_9EURY</name>
<accession>A0A133V0Z2</accession>
<evidence type="ECO:0000313" key="2">
    <source>
        <dbReference type="Proteomes" id="UP000070520"/>
    </source>
</evidence>
<dbReference type="EMBL" id="LHXW01000013">
    <property type="protein sequence ID" value="KXB00102.1"/>
    <property type="molecule type" value="Genomic_DNA"/>
</dbReference>